<keyword evidence="1" id="KW-0805">Transcription regulation</keyword>
<comment type="caution">
    <text evidence="5">The sequence shown here is derived from an EMBL/GenBank/DDBJ whole genome shotgun (WGS) entry which is preliminary data.</text>
</comment>
<organism evidence="5 6">
    <name type="scientific">Luteolibacter rhizosphaerae</name>
    <dbReference type="NCBI Taxonomy" id="2989719"/>
    <lineage>
        <taxon>Bacteria</taxon>
        <taxon>Pseudomonadati</taxon>
        <taxon>Verrucomicrobiota</taxon>
        <taxon>Verrucomicrobiia</taxon>
        <taxon>Verrucomicrobiales</taxon>
        <taxon>Verrucomicrobiaceae</taxon>
        <taxon>Luteolibacter</taxon>
    </lineage>
</organism>
<evidence type="ECO:0000256" key="2">
    <source>
        <dbReference type="ARBA" id="ARBA00023125"/>
    </source>
</evidence>
<dbReference type="PROSITE" id="PS51118">
    <property type="entry name" value="HTH_HXLR"/>
    <property type="match status" value="1"/>
</dbReference>
<proteinExistence type="predicted"/>
<keyword evidence="6" id="KW-1185">Reference proteome</keyword>
<dbReference type="InterPro" id="IPR036388">
    <property type="entry name" value="WH-like_DNA-bd_sf"/>
</dbReference>
<dbReference type="PANTHER" id="PTHR33204">
    <property type="entry name" value="TRANSCRIPTIONAL REGULATOR, MARR FAMILY"/>
    <property type="match status" value="1"/>
</dbReference>
<accession>A0ABT3G790</accession>
<dbReference type="Gene3D" id="1.10.10.10">
    <property type="entry name" value="Winged helix-like DNA-binding domain superfamily/Winged helix DNA-binding domain"/>
    <property type="match status" value="1"/>
</dbReference>
<name>A0ABT3G790_9BACT</name>
<keyword evidence="2" id="KW-0238">DNA-binding</keyword>
<dbReference type="Pfam" id="PF01638">
    <property type="entry name" value="HxlR"/>
    <property type="match status" value="1"/>
</dbReference>
<reference evidence="5" key="1">
    <citation type="submission" date="2022-10" db="EMBL/GenBank/DDBJ databases">
        <title>Luteolibacter sp. GHJ8, whole genome shotgun sequencing project.</title>
        <authorList>
            <person name="Zhao G."/>
            <person name="Shen L."/>
        </authorList>
    </citation>
    <scope>NUCLEOTIDE SEQUENCE</scope>
    <source>
        <strain evidence="5">GHJ8</strain>
    </source>
</reference>
<sequence>MKIDLPPVCASSQAEKCPVRDVLDCIGDRWSVLVLTNLSVGTLRFTEIKRAIGDISQRMLSQTLRTLERDGYLSRKVYPTVPPKVEYTLTSLGTSLLEKMEPLVQWAFENHQEVKKARAAYVPPPAAGAL</sequence>
<dbReference type="InterPro" id="IPR036390">
    <property type="entry name" value="WH_DNA-bd_sf"/>
</dbReference>
<evidence type="ECO:0000256" key="1">
    <source>
        <dbReference type="ARBA" id="ARBA00023015"/>
    </source>
</evidence>
<evidence type="ECO:0000313" key="5">
    <source>
        <dbReference type="EMBL" id="MCW1915726.1"/>
    </source>
</evidence>
<dbReference type="SUPFAM" id="SSF46785">
    <property type="entry name" value="Winged helix' DNA-binding domain"/>
    <property type="match status" value="1"/>
</dbReference>
<dbReference type="Proteomes" id="UP001165653">
    <property type="component" value="Unassembled WGS sequence"/>
</dbReference>
<keyword evidence="3" id="KW-0804">Transcription</keyword>
<evidence type="ECO:0000259" key="4">
    <source>
        <dbReference type="PROSITE" id="PS51118"/>
    </source>
</evidence>
<dbReference type="RefSeq" id="WP_264515281.1">
    <property type="nucleotide sequence ID" value="NZ_JAPDDR010000010.1"/>
</dbReference>
<dbReference type="EMBL" id="JAPDDR010000010">
    <property type="protein sequence ID" value="MCW1915726.1"/>
    <property type="molecule type" value="Genomic_DNA"/>
</dbReference>
<gene>
    <name evidence="5" type="ORF">OJ996_19220</name>
</gene>
<dbReference type="PANTHER" id="PTHR33204:SF39">
    <property type="entry name" value="TRANSCRIPTIONAL REGULATORY PROTEIN"/>
    <property type="match status" value="1"/>
</dbReference>
<evidence type="ECO:0000313" key="6">
    <source>
        <dbReference type="Proteomes" id="UP001165653"/>
    </source>
</evidence>
<feature type="domain" description="HTH hxlR-type" evidence="4">
    <location>
        <begin position="17"/>
        <end position="115"/>
    </location>
</feature>
<dbReference type="InterPro" id="IPR002577">
    <property type="entry name" value="HTH_HxlR"/>
</dbReference>
<protein>
    <submittedName>
        <fullName evidence="5">Helix-turn-helix transcriptional regulator</fullName>
    </submittedName>
</protein>
<evidence type="ECO:0000256" key="3">
    <source>
        <dbReference type="ARBA" id="ARBA00023163"/>
    </source>
</evidence>